<sequence length="99" mass="10664">MGLGMYLAVPIGVVALLIAGSGGATLSRGWLFPWQRRHIVRPRLFGWAQLLIAAALGVELVGLLVVDSAYRSVVTMPGVVGLLFAMVLITRAQRPPRTR</sequence>
<evidence type="ECO:0000313" key="3">
    <source>
        <dbReference type="Proteomes" id="UP001432075"/>
    </source>
</evidence>
<evidence type="ECO:0000313" key="2">
    <source>
        <dbReference type="EMBL" id="WUO45423.1"/>
    </source>
</evidence>
<feature type="transmembrane region" description="Helical" evidence="1">
    <location>
        <begin position="6"/>
        <end position="32"/>
    </location>
</feature>
<accession>A0ABZ1RFT0</accession>
<protein>
    <submittedName>
        <fullName evidence="2">Uncharacterized protein</fullName>
    </submittedName>
</protein>
<dbReference type="EMBL" id="CP108057">
    <property type="protein sequence ID" value="WUO45423.1"/>
    <property type="molecule type" value="Genomic_DNA"/>
</dbReference>
<keyword evidence="1" id="KW-1133">Transmembrane helix</keyword>
<keyword evidence="1" id="KW-0472">Membrane</keyword>
<feature type="transmembrane region" description="Helical" evidence="1">
    <location>
        <begin position="44"/>
        <end position="66"/>
    </location>
</feature>
<keyword evidence="3" id="KW-1185">Reference proteome</keyword>
<evidence type="ECO:0000256" key="1">
    <source>
        <dbReference type="SAM" id="Phobius"/>
    </source>
</evidence>
<feature type="transmembrane region" description="Helical" evidence="1">
    <location>
        <begin position="72"/>
        <end position="90"/>
    </location>
</feature>
<reference evidence="2" key="1">
    <citation type="submission" date="2022-10" db="EMBL/GenBank/DDBJ databases">
        <title>The complete genomes of actinobacterial strains from the NBC collection.</title>
        <authorList>
            <person name="Joergensen T.S."/>
            <person name="Alvarez Arevalo M."/>
            <person name="Sterndorff E.B."/>
            <person name="Faurdal D."/>
            <person name="Vuksanovic O."/>
            <person name="Mourched A.-S."/>
            <person name="Charusanti P."/>
            <person name="Shaw S."/>
            <person name="Blin K."/>
            <person name="Weber T."/>
        </authorList>
    </citation>
    <scope>NUCLEOTIDE SEQUENCE</scope>
    <source>
        <strain evidence="2">NBC_00283</strain>
    </source>
</reference>
<keyword evidence="1" id="KW-0812">Transmembrane</keyword>
<dbReference type="RefSeq" id="WP_328775455.1">
    <property type="nucleotide sequence ID" value="NZ_CP108057.1"/>
</dbReference>
<organism evidence="2 3">
    <name type="scientific">Streptomyces goshikiensis</name>
    <dbReference type="NCBI Taxonomy" id="1942"/>
    <lineage>
        <taxon>Bacteria</taxon>
        <taxon>Bacillati</taxon>
        <taxon>Actinomycetota</taxon>
        <taxon>Actinomycetes</taxon>
        <taxon>Kitasatosporales</taxon>
        <taxon>Streptomycetaceae</taxon>
        <taxon>Streptomyces</taxon>
    </lineage>
</organism>
<dbReference type="Proteomes" id="UP001432075">
    <property type="component" value="Chromosome"/>
</dbReference>
<gene>
    <name evidence="2" type="ORF">OHU17_06015</name>
</gene>
<name>A0ABZ1RFT0_9ACTN</name>
<proteinExistence type="predicted"/>